<evidence type="ECO:0000313" key="1">
    <source>
        <dbReference type="EMBL" id="ROO25670.1"/>
    </source>
</evidence>
<evidence type="ECO:0008006" key="3">
    <source>
        <dbReference type="Google" id="ProtNLM"/>
    </source>
</evidence>
<dbReference type="OrthoDB" id="5448633at2"/>
<dbReference type="AlphaFoldDB" id="A0A423PJA1"/>
<gene>
    <name evidence="1" type="ORF">SAJA_12775</name>
</gene>
<proteinExistence type="predicted"/>
<accession>A0A423PJA1</accession>
<dbReference type="InParanoid" id="A0A423PJA1"/>
<dbReference type="Proteomes" id="UP000285310">
    <property type="component" value="Unassembled WGS sequence"/>
</dbReference>
<dbReference type="EMBL" id="AYKG01000045">
    <property type="protein sequence ID" value="ROO25670.1"/>
    <property type="molecule type" value="Genomic_DNA"/>
</dbReference>
<keyword evidence="2" id="KW-1185">Reference proteome</keyword>
<dbReference type="RefSeq" id="WP_123659013.1">
    <property type="nucleotide sequence ID" value="NZ_AYKG01000045.1"/>
</dbReference>
<reference evidence="1 2" key="1">
    <citation type="submission" date="2013-10" db="EMBL/GenBank/DDBJ databases">
        <title>Salinisphaera japonica YTM-1 Genome Sequencing.</title>
        <authorList>
            <person name="Lai Q."/>
            <person name="Li C."/>
            <person name="Shao Z."/>
        </authorList>
    </citation>
    <scope>NUCLEOTIDE SEQUENCE [LARGE SCALE GENOMIC DNA]</scope>
    <source>
        <strain evidence="1 2">YTM-1</strain>
    </source>
</reference>
<organism evidence="1 2">
    <name type="scientific">Salinisphaera japonica YTM-1</name>
    <dbReference type="NCBI Taxonomy" id="1209778"/>
    <lineage>
        <taxon>Bacteria</taxon>
        <taxon>Pseudomonadati</taxon>
        <taxon>Pseudomonadota</taxon>
        <taxon>Gammaproteobacteria</taxon>
        <taxon>Salinisphaerales</taxon>
        <taxon>Salinisphaeraceae</taxon>
        <taxon>Salinisphaera</taxon>
    </lineage>
</organism>
<evidence type="ECO:0000313" key="2">
    <source>
        <dbReference type="Proteomes" id="UP000285310"/>
    </source>
</evidence>
<sequence length="505" mass="58291">MNQGTVFCADFADYPFMQEAAMRLADDTRLIIGGQGRLPPSSGDASLDRYEYFDWRNYFRFADFEPRLDARSVIPLDRVSYYEPAKQRFMRSLDRVFLEPASYAQQEQLFYGLIRAFEAWITRTPRPLTVFFAHTPHFPWHIVFHQVCKTHDVPVFICRTTQIADAVLLDADLSEHGQRWVRPAQPIDPTWVTDQAWARSPRMANSVSINVRAERHARKRVGLARWIAIAWRYFRDRQYLAHRHYHRLPWRRVMAVARQRQRQRRADLAYLDANARRHAPDQPFVYFGLHYQPERTTVPEAGYFHDQIQAIRLLAAALPEGMVLAVKEHPRQLGDRRPSLRRFHTQRTPLYRAIQRIPNAVLIHAFVDSASLIGRARMTASCTGSAVFEGLQAGIPGVTFAATWHSACPSGPLCSQAEALPALIERLLAKPTDEVRADYVRFLDDNAEWWFLGANDDRAVKRSAFSRQTLRDSVAEMLYDTAIGSHEPRRHVRLARDNSPTQESA</sequence>
<protein>
    <recommendedName>
        <fullName evidence="3">Capsule polysaccharide biosynthesis protein</fullName>
    </recommendedName>
</protein>
<name>A0A423PJA1_9GAMM</name>
<comment type="caution">
    <text evidence="1">The sequence shown here is derived from an EMBL/GenBank/DDBJ whole genome shotgun (WGS) entry which is preliminary data.</text>
</comment>